<reference evidence="2" key="1">
    <citation type="journal article" date="2014" name="Int. J. Syst. Evol. Microbiol.">
        <title>Complete genome sequence of Corynebacterium casei LMG S-19264T (=DSM 44701T), isolated from a smear-ripened cheese.</title>
        <authorList>
            <consortium name="US DOE Joint Genome Institute (JGI-PGF)"/>
            <person name="Walter F."/>
            <person name="Albersmeier A."/>
            <person name="Kalinowski J."/>
            <person name="Ruckert C."/>
        </authorList>
    </citation>
    <scope>NUCLEOTIDE SEQUENCE</scope>
    <source>
        <strain evidence="2">VKM B-2748</strain>
    </source>
</reference>
<dbReference type="EMBL" id="BSFL01000001">
    <property type="protein sequence ID" value="GLK79240.1"/>
    <property type="molecule type" value="Genomic_DNA"/>
</dbReference>
<organism evidence="2 3">
    <name type="scientific">Methylopila turkensis</name>
    <dbReference type="NCBI Taxonomy" id="1437816"/>
    <lineage>
        <taxon>Bacteria</taxon>
        <taxon>Pseudomonadati</taxon>
        <taxon>Pseudomonadota</taxon>
        <taxon>Alphaproteobacteria</taxon>
        <taxon>Hyphomicrobiales</taxon>
        <taxon>Methylopilaceae</taxon>
        <taxon>Methylopila</taxon>
    </lineage>
</organism>
<feature type="transmembrane region" description="Helical" evidence="1">
    <location>
        <begin position="40"/>
        <end position="57"/>
    </location>
</feature>
<dbReference type="Proteomes" id="UP001143309">
    <property type="component" value="Unassembled WGS sequence"/>
</dbReference>
<accession>A0A9W6N6C1</accession>
<reference evidence="2" key="2">
    <citation type="submission" date="2023-01" db="EMBL/GenBank/DDBJ databases">
        <authorList>
            <person name="Sun Q."/>
            <person name="Evtushenko L."/>
        </authorList>
    </citation>
    <scope>NUCLEOTIDE SEQUENCE</scope>
    <source>
        <strain evidence="2">VKM B-2748</strain>
    </source>
</reference>
<dbReference type="AlphaFoldDB" id="A0A9W6N6C1"/>
<feature type="transmembrane region" description="Helical" evidence="1">
    <location>
        <begin position="6"/>
        <end position="28"/>
    </location>
</feature>
<evidence type="ECO:0000313" key="3">
    <source>
        <dbReference type="Proteomes" id="UP001143309"/>
    </source>
</evidence>
<name>A0A9W6N6C1_9HYPH</name>
<evidence type="ECO:0000313" key="2">
    <source>
        <dbReference type="EMBL" id="GLK79240.1"/>
    </source>
</evidence>
<sequence length="149" mass="16337">MANFPIIATVLSMVLGLSVTRLLLGLVTVFRIRRVSPPDWVSLLTMMLFLSAALLLPSRSEDEQLGLRQYYETNGRYALLCLSSYLILGFVANAAFYDAPLMSLASLVDLPMIALPLVAFFAKRRPHYAGVALLYVPLVVVDTCIALAA</sequence>
<gene>
    <name evidence="2" type="ORF">GCM10008174_09810</name>
</gene>
<keyword evidence="1" id="KW-0472">Membrane</keyword>
<evidence type="ECO:0000256" key="1">
    <source>
        <dbReference type="SAM" id="Phobius"/>
    </source>
</evidence>
<feature type="transmembrane region" description="Helical" evidence="1">
    <location>
        <begin position="77"/>
        <end position="97"/>
    </location>
</feature>
<keyword evidence="1" id="KW-0812">Transmembrane</keyword>
<protein>
    <submittedName>
        <fullName evidence="2">Uncharacterized protein</fullName>
    </submittedName>
</protein>
<feature type="transmembrane region" description="Helical" evidence="1">
    <location>
        <begin position="128"/>
        <end position="148"/>
    </location>
</feature>
<comment type="caution">
    <text evidence="2">The sequence shown here is derived from an EMBL/GenBank/DDBJ whole genome shotgun (WGS) entry which is preliminary data.</text>
</comment>
<keyword evidence="1" id="KW-1133">Transmembrane helix</keyword>
<keyword evidence="3" id="KW-1185">Reference proteome</keyword>
<feature type="transmembrane region" description="Helical" evidence="1">
    <location>
        <begin position="104"/>
        <end position="122"/>
    </location>
</feature>
<dbReference type="RefSeq" id="WP_271199706.1">
    <property type="nucleotide sequence ID" value="NZ_BSFL01000001.1"/>
</dbReference>
<proteinExistence type="predicted"/>